<dbReference type="EMBL" id="OU893353">
    <property type="protein sequence ID" value="CAG9790503.1"/>
    <property type="molecule type" value="Genomic_DNA"/>
</dbReference>
<evidence type="ECO:0000256" key="4">
    <source>
        <dbReference type="ARBA" id="ARBA00022833"/>
    </source>
</evidence>
<gene>
    <name evidence="7" type="ORF">DIATSA_LOCUS8169</name>
</gene>
<dbReference type="Gene3D" id="3.30.160.60">
    <property type="entry name" value="Classic Zinc Finger"/>
    <property type="match status" value="5"/>
</dbReference>
<dbReference type="Pfam" id="PF13912">
    <property type="entry name" value="zf-C2H2_6"/>
    <property type="match status" value="2"/>
</dbReference>
<dbReference type="PROSITE" id="PS50157">
    <property type="entry name" value="ZINC_FINGER_C2H2_2"/>
    <property type="match status" value="8"/>
</dbReference>
<reference evidence="7" key="2">
    <citation type="submission" date="2022-10" db="EMBL/GenBank/DDBJ databases">
        <authorList>
            <consortium name="ENA_rothamsted_submissions"/>
            <consortium name="culmorum"/>
            <person name="King R."/>
        </authorList>
    </citation>
    <scope>NUCLEOTIDE SEQUENCE</scope>
</reference>
<dbReference type="Pfam" id="PF00096">
    <property type="entry name" value="zf-C2H2"/>
    <property type="match status" value="3"/>
</dbReference>
<dbReference type="Pfam" id="PF12874">
    <property type="entry name" value="zf-met"/>
    <property type="match status" value="2"/>
</dbReference>
<evidence type="ECO:0000256" key="1">
    <source>
        <dbReference type="ARBA" id="ARBA00022723"/>
    </source>
</evidence>
<dbReference type="PANTHER" id="PTHR24379:SF121">
    <property type="entry name" value="C2H2-TYPE DOMAIN-CONTAINING PROTEIN"/>
    <property type="match status" value="1"/>
</dbReference>
<dbReference type="Proteomes" id="UP001153714">
    <property type="component" value="Chromosome 22"/>
</dbReference>
<dbReference type="AlphaFoldDB" id="A0A9N9R5F8"/>
<protein>
    <recommendedName>
        <fullName evidence="6">C2H2-type domain-containing protein</fullName>
    </recommendedName>
</protein>
<reference evidence="7" key="1">
    <citation type="submission" date="2021-12" db="EMBL/GenBank/DDBJ databases">
        <authorList>
            <person name="King R."/>
        </authorList>
    </citation>
    <scope>NUCLEOTIDE SEQUENCE</scope>
</reference>
<feature type="domain" description="C2H2-type" evidence="6">
    <location>
        <begin position="150"/>
        <end position="177"/>
    </location>
</feature>
<keyword evidence="3 5" id="KW-0863">Zinc-finger</keyword>
<evidence type="ECO:0000313" key="8">
    <source>
        <dbReference type="Proteomes" id="UP001153714"/>
    </source>
</evidence>
<feature type="domain" description="C2H2-type" evidence="6">
    <location>
        <begin position="206"/>
        <end position="236"/>
    </location>
</feature>
<dbReference type="PROSITE" id="PS00028">
    <property type="entry name" value="ZINC_FINGER_C2H2_1"/>
    <property type="match status" value="6"/>
</dbReference>
<evidence type="ECO:0000313" key="7">
    <source>
        <dbReference type="EMBL" id="CAG9790503.1"/>
    </source>
</evidence>
<feature type="domain" description="C2H2-type" evidence="6">
    <location>
        <begin position="91"/>
        <end position="119"/>
    </location>
</feature>
<feature type="domain" description="C2H2-type" evidence="6">
    <location>
        <begin position="239"/>
        <end position="262"/>
    </location>
</feature>
<dbReference type="SUPFAM" id="SSF57667">
    <property type="entry name" value="beta-beta-alpha zinc fingers"/>
    <property type="match status" value="5"/>
</dbReference>
<organism evidence="7 8">
    <name type="scientific">Diatraea saccharalis</name>
    <name type="common">sugarcane borer</name>
    <dbReference type="NCBI Taxonomy" id="40085"/>
    <lineage>
        <taxon>Eukaryota</taxon>
        <taxon>Metazoa</taxon>
        <taxon>Ecdysozoa</taxon>
        <taxon>Arthropoda</taxon>
        <taxon>Hexapoda</taxon>
        <taxon>Insecta</taxon>
        <taxon>Pterygota</taxon>
        <taxon>Neoptera</taxon>
        <taxon>Endopterygota</taxon>
        <taxon>Lepidoptera</taxon>
        <taxon>Glossata</taxon>
        <taxon>Ditrysia</taxon>
        <taxon>Pyraloidea</taxon>
        <taxon>Crambidae</taxon>
        <taxon>Crambinae</taxon>
        <taxon>Diatraea</taxon>
    </lineage>
</organism>
<keyword evidence="2" id="KW-0677">Repeat</keyword>
<evidence type="ECO:0000256" key="5">
    <source>
        <dbReference type="PROSITE-ProRule" id="PRU00042"/>
    </source>
</evidence>
<name>A0A9N9R5F8_9NEOP</name>
<evidence type="ECO:0000256" key="3">
    <source>
        <dbReference type="ARBA" id="ARBA00022771"/>
    </source>
</evidence>
<feature type="domain" description="C2H2-type" evidence="6">
    <location>
        <begin position="178"/>
        <end position="206"/>
    </location>
</feature>
<proteinExistence type="predicted"/>
<evidence type="ECO:0000259" key="6">
    <source>
        <dbReference type="PROSITE" id="PS50157"/>
    </source>
</evidence>
<keyword evidence="4" id="KW-0862">Zinc</keyword>
<keyword evidence="8" id="KW-1185">Reference proteome</keyword>
<feature type="domain" description="C2H2-type" evidence="6">
    <location>
        <begin position="293"/>
        <end position="320"/>
    </location>
</feature>
<dbReference type="InterPro" id="IPR036236">
    <property type="entry name" value="Znf_C2H2_sf"/>
</dbReference>
<dbReference type="InterPro" id="IPR013087">
    <property type="entry name" value="Znf_C2H2_type"/>
</dbReference>
<feature type="domain" description="C2H2-type" evidence="6">
    <location>
        <begin position="36"/>
        <end position="63"/>
    </location>
</feature>
<dbReference type="SMART" id="SM00355">
    <property type="entry name" value="ZnF_C2H2"/>
    <property type="match status" value="11"/>
</dbReference>
<feature type="domain" description="C2H2-type" evidence="6">
    <location>
        <begin position="121"/>
        <end position="149"/>
    </location>
</feature>
<accession>A0A9N9R5F8</accession>
<dbReference type="GO" id="GO:0008270">
    <property type="term" value="F:zinc ion binding"/>
    <property type="evidence" value="ECO:0007669"/>
    <property type="project" value="UniProtKB-KW"/>
</dbReference>
<sequence>MVQETDEYTVIKLSKEQVLKEMEEKSKSEEYLRSLYKCEKCVKGFNFEDVLRTHMERHIMRKSWLFCDICQQYCPSIISLRGHMKSHTTRYKCKVCGCVRLSRQVLLEHHSTSHTSDAVKYTCQQCDFVSNKRTSMQRHVRTRHNKTEKHPCDQCGKTLNSLEALRVHTTRHDKSKRVKCDECDRWFVYPSLLHQHKMAVHVRDDYYCVECDIKFKSRENLSLHFKRNKRHRDVSTFRYECDHCGKRFMFVSALSSHLSAAHGAGARHPCACGRAYSSRDALRAHRASKHGDLACPHCQATFARKSVLRTHIRTHANERTFVCECGVTFAEHATLVAHIQENHHKKADIENVISSNENIRSN</sequence>
<dbReference type="OrthoDB" id="10039931at2759"/>
<evidence type="ECO:0000256" key="2">
    <source>
        <dbReference type="ARBA" id="ARBA00022737"/>
    </source>
</evidence>
<dbReference type="PANTHER" id="PTHR24379">
    <property type="entry name" value="KRAB AND ZINC FINGER DOMAIN-CONTAINING"/>
    <property type="match status" value="1"/>
</dbReference>
<keyword evidence="1" id="KW-0479">Metal-binding</keyword>